<evidence type="ECO:0000313" key="1">
    <source>
        <dbReference type="EMBL" id="KAK4117632.1"/>
    </source>
</evidence>
<protein>
    <submittedName>
        <fullName evidence="1">Uncharacterized protein</fullName>
    </submittedName>
</protein>
<keyword evidence="2" id="KW-1185">Reference proteome</keyword>
<dbReference type="EMBL" id="MU853332">
    <property type="protein sequence ID" value="KAK4117632.1"/>
    <property type="molecule type" value="Genomic_DNA"/>
</dbReference>
<dbReference type="RefSeq" id="XP_064675202.1">
    <property type="nucleotide sequence ID" value="XM_064814133.1"/>
</dbReference>
<dbReference type="AlphaFoldDB" id="A0AAN6TN85"/>
<sequence length="54" mass="5982">MPKESSSAKVVTIWFCCNCGEGPQNLRLVAHCPSCGLHVCQSCTITKEKRSTRR</sequence>
<dbReference type="GeneID" id="89938258"/>
<dbReference type="Proteomes" id="UP001302812">
    <property type="component" value="Unassembled WGS sequence"/>
</dbReference>
<dbReference type="InterPro" id="IPR011011">
    <property type="entry name" value="Znf_FYVE_PHD"/>
</dbReference>
<evidence type="ECO:0000313" key="2">
    <source>
        <dbReference type="Proteomes" id="UP001302812"/>
    </source>
</evidence>
<gene>
    <name evidence="1" type="ORF">N656DRAFT_773803</name>
</gene>
<dbReference type="SUPFAM" id="SSF57903">
    <property type="entry name" value="FYVE/PHD zinc finger"/>
    <property type="match status" value="1"/>
</dbReference>
<organism evidence="1 2">
    <name type="scientific">Canariomyces notabilis</name>
    <dbReference type="NCBI Taxonomy" id="2074819"/>
    <lineage>
        <taxon>Eukaryota</taxon>
        <taxon>Fungi</taxon>
        <taxon>Dikarya</taxon>
        <taxon>Ascomycota</taxon>
        <taxon>Pezizomycotina</taxon>
        <taxon>Sordariomycetes</taxon>
        <taxon>Sordariomycetidae</taxon>
        <taxon>Sordariales</taxon>
        <taxon>Chaetomiaceae</taxon>
        <taxon>Canariomyces</taxon>
    </lineage>
</organism>
<comment type="caution">
    <text evidence="1">The sequence shown here is derived from an EMBL/GenBank/DDBJ whole genome shotgun (WGS) entry which is preliminary data.</text>
</comment>
<proteinExistence type="predicted"/>
<reference evidence="1" key="1">
    <citation type="journal article" date="2023" name="Mol. Phylogenet. Evol.">
        <title>Genome-scale phylogeny and comparative genomics of the fungal order Sordariales.</title>
        <authorList>
            <person name="Hensen N."/>
            <person name="Bonometti L."/>
            <person name="Westerberg I."/>
            <person name="Brannstrom I.O."/>
            <person name="Guillou S."/>
            <person name="Cros-Aarteil S."/>
            <person name="Calhoun S."/>
            <person name="Haridas S."/>
            <person name="Kuo A."/>
            <person name="Mondo S."/>
            <person name="Pangilinan J."/>
            <person name="Riley R."/>
            <person name="LaButti K."/>
            <person name="Andreopoulos B."/>
            <person name="Lipzen A."/>
            <person name="Chen C."/>
            <person name="Yan M."/>
            <person name="Daum C."/>
            <person name="Ng V."/>
            <person name="Clum A."/>
            <person name="Steindorff A."/>
            <person name="Ohm R.A."/>
            <person name="Martin F."/>
            <person name="Silar P."/>
            <person name="Natvig D.O."/>
            <person name="Lalanne C."/>
            <person name="Gautier V."/>
            <person name="Ament-Velasquez S.L."/>
            <person name="Kruys A."/>
            <person name="Hutchinson M.I."/>
            <person name="Powell A.J."/>
            <person name="Barry K."/>
            <person name="Miller A.N."/>
            <person name="Grigoriev I.V."/>
            <person name="Debuchy R."/>
            <person name="Gladieux P."/>
            <person name="Hiltunen Thoren M."/>
            <person name="Johannesson H."/>
        </authorList>
    </citation>
    <scope>NUCLEOTIDE SEQUENCE</scope>
    <source>
        <strain evidence="1">CBS 508.74</strain>
    </source>
</reference>
<name>A0AAN6TN85_9PEZI</name>
<reference evidence="1" key="2">
    <citation type="submission" date="2023-05" db="EMBL/GenBank/DDBJ databases">
        <authorList>
            <consortium name="Lawrence Berkeley National Laboratory"/>
            <person name="Steindorff A."/>
            <person name="Hensen N."/>
            <person name="Bonometti L."/>
            <person name="Westerberg I."/>
            <person name="Brannstrom I.O."/>
            <person name="Guillou S."/>
            <person name="Cros-Aarteil S."/>
            <person name="Calhoun S."/>
            <person name="Haridas S."/>
            <person name="Kuo A."/>
            <person name="Mondo S."/>
            <person name="Pangilinan J."/>
            <person name="Riley R."/>
            <person name="Labutti K."/>
            <person name="Andreopoulos B."/>
            <person name="Lipzen A."/>
            <person name="Chen C."/>
            <person name="Yanf M."/>
            <person name="Daum C."/>
            <person name="Ng V."/>
            <person name="Clum A."/>
            <person name="Ohm R."/>
            <person name="Martin F."/>
            <person name="Silar P."/>
            <person name="Natvig D."/>
            <person name="Lalanne C."/>
            <person name="Gautier V."/>
            <person name="Ament-Velasquez S.L."/>
            <person name="Kruys A."/>
            <person name="Hutchinson M.I."/>
            <person name="Powell A.J."/>
            <person name="Barry K."/>
            <person name="Miller A.N."/>
            <person name="Grigoriev I.V."/>
            <person name="Debuchy R."/>
            <person name="Gladieux P."/>
            <person name="Thoren M.H."/>
            <person name="Johannesson H."/>
        </authorList>
    </citation>
    <scope>NUCLEOTIDE SEQUENCE</scope>
    <source>
        <strain evidence="1">CBS 508.74</strain>
    </source>
</reference>
<accession>A0AAN6TN85</accession>